<reference evidence="3" key="2">
    <citation type="submission" date="2020-05" db="UniProtKB">
        <authorList>
            <consortium name="EnsemblMetazoa"/>
        </authorList>
    </citation>
    <scope>IDENTIFICATION</scope>
</reference>
<dbReference type="AlphaFoldDB" id="A0A084WKR9"/>
<gene>
    <name evidence="2" type="ORF">ZHAS_00018866</name>
</gene>
<protein>
    <submittedName>
        <fullName evidence="2">AGAP006905-PA-like protein</fullName>
    </submittedName>
</protein>
<feature type="signal peptide" evidence="1">
    <location>
        <begin position="1"/>
        <end position="34"/>
    </location>
</feature>
<keyword evidence="4" id="KW-1185">Reference proteome</keyword>
<dbReference type="EnsemblMetazoa" id="ASIC018866-RA">
    <property type="protein sequence ID" value="ASIC018866-PA"/>
    <property type="gene ID" value="ASIC018866"/>
</dbReference>
<dbReference type="VEuPathDB" id="VectorBase:ASIC018866"/>
<evidence type="ECO:0000313" key="3">
    <source>
        <dbReference type="EnsemblMetazoa" id="ASIC018866-PA"/>
    </source>
</evidence>
<sequence>MLYRRGKKPIRFEMSAVLLIAIAGLVGKVCPTDAAATLHTVGGGAKSTDSLYQRYFDAVAPEGKFATCATRTPQPQPGLDQEKEEFSCGASCMHPFGGGGVRW</sequence>
<keyword evidence="1" id="KW-0732">Signal</keyword>
<proteinExistence type="predicted"/>
<feature type="chain" id="PRO_5001785156" evidence="1">
    <location>
        <begin position="35"/>
        <end position="103"/>
    </location>
</feature>
<reference evidence="2 4" key="1">
    <citation type="journal article" date="2014" name="BMC Genomics">
        <title>Genome sequence of Anopheles sinensis provides insight into genetics basis of mosquito competence for malaria parasites.</title>
        <authorList>
            <person name="Zhou D."/>
            <person name="Zhang D."/>
            <person name="Ding G."/>
            <person name="Shi L."/>
            <person name="Hou Q."/>
            <person name="Ye Y."/>
            <person name="Xu Y."/>
            <person name="Zhou H."/>
            <person name="Xiong C."/>
            <person name="Li S."/>
            <person name="Yu J."/>
            <person name="Hong S."/>
            <person name="Yu X."/>
            <person name="Zou P."/>
            <person name="Chen C."/>
            <person name="Chang X."/>
            <person name="Wang W."/>
            <person name="Lv Y."/>
            <person name="Sun Y."/>
            <person name="Ma L."/>
            <person name="Shen B."/>
            <person name="Zhu C."/>
        </authorList>
    </citation>
    <scope>NUCLEOTIDE SEQUENCE [LARGE SCALE GENOMIC DNA]</scope>
</reference>
<evidence type="ECO:0000256" key="1">
    <source>
        <dbReference type="SAM" id="SignalP"/>
    </source>
</evidence>
<evidence type="ECO:0000313" key="2">
    <source>
        <dbReference type="EMBL" id="KFB50813.1"/>
    </source>
</evidence>
<dbReference type="EMBL" id="KE525349">
    <property type="protein sequence ID" value="KFB50813.1"/>
    <property type="molecule type" value="Genomic_DNA"/>
</dbReference>
<organism evidence="2">
    <name type="scientific">Anopheles sinensis</name>
    <name type="common">Mosquito</name>
    <dbReference type="NCBI Taxonomy" id="74873"/>
    <lineage>
        <taxon>Eukaryota</taxon>
        <taxon>Metazoa</taxon>
        <taxon>Ecdysozoa</taxon>
        <taxon>Arthropoda</taxon>
        <taxon>Hexapoda</taxon>
        <taxon>Insecta</taxon>
        <taxon>Pterygota</taxon>
        <taxon>Neoptera</taxon>
        <taxon>Endopterygota</taxon>
        <taxon>Diptera</taxon>
        <taxon>Nematocera</taxon>
        <taxon>Culicoidea</taxon>
        <taxon>Culicidae</taxon>
        <taxon>Anophelinae</taxon>
        <taxon>Anopheles</taxon>
    </lineage>
</organism>
<accession>A0A084WKR9</accession>
<dbReference type="EMBL" id="ATLV01024134">
    <property type="status" value="NOT_ANNOTATED_CDS"/>
    <property type="molecule type" value="Genomic_DNA"/>
</dbReference>
<dbReference type="VEuPathDB" id="VectorBase:ASIS003493"/>
<evidence type="ECO:0000313" key="4">
    <source>
        <dbReference type="Proteomes" id="UP000030765"/>
    </source>
</evidence>
<name>A0A084WKR9_ANOSI</name>
<dbReference type="Proteomes" id="UP000030765">
    <property type="component" value="Unassembled WGS sequence"/>
</dbReference>